<feature type="compositionally biased region" description="Basic residues" evidence="1">
    <location>
        <begin position="177"/>
        <end position="207"/>
    </location>
</feature>
<dbReference type="GO" id="GO:0016740">
    <property type="term" value="F:transferase activity"/>
    <property type="evidence" value="ECO:0007669"/>
    <property type="project" value="UniProtKB-KW"/>
</dbReference>
<dbReference type="AlphaFoldDB" id="A0A6J4KZX4"/>
<dbReference type="EC" id="6.3.5.6" evidence="2"/>
<dbReference type="GO" id="GO:0050567">
    <property type="term" value="F:glutaminyl-tRNA synthase (glutamine-hydrolyzing) activity"/>
    <property type="evidence" value="ECO:0007669"/>
    <property type="project" value="UniProtKB-EC"/>
</dbReference>
<feature type="region of interest" description="Disordered" evidence="1">
    <location>
        <begin position="109"/>
        <end position="501"/>
    </location>
</feature>
<gene>
    <name evidence="2" type="ORF">AVDCRST_MAG07-1629</name>
</gene>
<feature type="compositionally biased region" description="Basic residues" evidence="1">
    <location>
        <begin position="109"/>
        <end position="125"/>
    </location>
</feature>
<feature type="compositionally biased region" description="Gly residues" evidence="1">
    <location>
        <begin position="380"/>
        <end position="394"/>
    </location>
</feature>
<feature type="region of interest" description="Disordered" evidence="1">
    <location>
        <begin position="1"/>
        <end position="68"/>
    </location>
</feature>
<name>A0A6J4KZX4_9ACTN</name>
<protein>
    <submittedName>
        <fullName evidence="2">Aspartyl-tRNA(Asn) amidotransferase subunit B @ Glutamyl-tRNA(Gln) amidotransferase subunit B</fullName>
        <ecNumber evidence="2">6.3.5.6</ecNumber>
        <ecNumber evidence="2">6.3.5.7</ecNumber>
    </submittedName>
</protein>
<reference evidence="2" key="1">
    <citation type="submission" date="2020-02" db="EMBL/GenBank/DDBJ databases">
        <authorList>
            <person name="Meier V. D."/>
        </authorList>
    </citation>
    <scope>NUCLEOTIDE SEQUENCE</scope>
    <source>
        <strain evidence="2">AVDCRST_MAG07</strain>
    </source>
</reference>
<keyword evidence="2" id="KW-0436">Ligase</keyword>
<proteinExistence type="predicted"/>
<dbReference type="GO" id="GO:0050566">
    <property type="term" value="F:asparaginyl-tRNA synthase (glutamine-hydrolyzing) activity"/>
    <property type="evidence" value="ECO:0007669"/>
    <property type="project" value="UniProtKB-EC"/>
</dbReference>
<feature type="non-terminal residue" evidence="2">
    <location>
        <position position="501"/>
    </location>
</feature>
<accession>A0A6J4KZX4</accession>
<sequence>DRPVRPGAVGVRGGHRPGDPRRARHGREDVLRVRHELRRRAQHPHLPGLPGPAGGAAGRQRAGDRVDDPHRAGAALRHRRLVPLRAQELLLPRHAEELPDLAVRRAAVHRRLPRRRRPGRGRHTRGGAGADRAGPPRGGHRQVAARRRGDGPHPRRVALAGRLQPGRHPAGGDRHPAGRRHRSPGGRGGARLRRRAARRPARARGVGRAHGAGVPALRRQRLAQPPGPALGHAVGDQERQLPAVGRARRPFRGRAPGRPPARRRADRAGDAALPRGHRAVDAGALEGGGDRLPLLPRARPRARRAGSGLGGRAARRAARSAVRASQAADGRAGPVGAGQRRHGQRRCARPGAGHGRGRCSGCRGAQHVAGPAGPGREHPWGGGGRPAGGTGAGRPGRRAGLVRGADRGARAPGRRRRAGRRGRARRRGGGSRPGRRLRRGRAGRGGRRGAGRSAGRRREGARRQGAGGRRAGGRGHEGHPRAGRRPGRAPPAAGAARRRGL</sequence>
<feature type="non-terminal residue" evidence="2">
    <location>
        <position position="1"/>
    </location>
</feature>
<feature type="compositionally biased region" description="Basic and acidic residues" evidence="1">
    <location>
        <begin position="16"/>
        <end position="34"/>
    </location>
</feature>
<organism evidence="2">
    <name type="scientific">uncultured Frankineae bacterium</name>
    <dbReference type="NCBI Taxonomy" id="437475"/>
    <lineage>
        <taxon>Bacteria</taxon>
        <taxon>Bacillati</taxon>
        <taxon>Actinomycetota</taxon>
        <taxon>Actinomycetes</taxon>
        <taxon>Frankiales</taxon>
        <taxon>environmental samples</taxon>
    </lineage>
</organism>
<keyword evidence="2" id="KW-0808">Transferase</keyword>
<feature type="compositionally biased region" description="Basic residues" evidence="1">
    <location>
        <begin position="339"/>
        <end position="348"/>
    </location>
</feature>
<dbReference type="EC" id="6.3.5.7" evidence="2"/>
<evidence type="ECO:0000313" key="2">
    <source>
        <dbReference type="EMBL" id="CAA9318339.1"/>
    </source>
</evidence>
<dbReference type="EMBL" id="CADCUB010000052">
    <property type="protein sequence ID" value="CAA9318339.1"/>
    <property type="molecule type" value="Genomic_DNA"/>
</dbReference>
<feature type="compositionally biased region" description="Basic residues" evidence="1">
    <location>
        <begin position="412"/>
        <end position="450"/>
    </location>
</feature>
<evidence type="ECO:0000256" key="1">
    <source>
        <dbReference type="SAM" id="MobiDB-lite"/>
    </source>
</evidence>
<feature type="compositionally biased region" description="Low complexity" evidence="1">
    <location>
        <begin position="319"/>
        <end position="328"/>
    </location>
</feature>